<feature type="domain" description="PPM-type phosphatase" evidence="1">
    <location>
        <begin position="23"/>
        <end position="245"/>
    </location>
</feature>
<dbReference type="AlphaFoldDB" id="A0A3D8PGY8"/>
<evidence type="ECO:0000313" key="2">
    <source>
        <dbReference type="EMBL" id="RDW15350.1"/>
    </source>
</evidence>
<dbReference type="Gene3D" id="3.60.40.10">
    <property type="entry name" value="PPM-type phosphatase domain"/>
    <property type="match status" value="1"/>
</dbReference>
<reference evidence="3" key="1">
    <citation type="submission" date="2017-11" db="EMBL/GenBank/DDBJ databases">
        <authorList>
            <person name="Zhu W."/>
        </authorList>
    </citation>
    <scope>NUCLEOTIDE SEQUENCE [LARGE SCALE GENOMIC DNA]</scope>
    <source>
        <strain evidence="3">CAU 1051</strain>
    </source>
</reference>
<dbReference type="InterPro" id="IPR036457">
    <property type="entry name" value="PPM-type-like_dom_sf"/>
</dbReference>
<comment type="caution">
    <text evidence="2">The sequence shown here is derived from an EMBL/GenBank/DDBJ whole genome shotgun (WGS) entry which is preliminary data.</text>
</comment>
<protein>
    <recommendedName>
        <fullName evidence="1">PPM-type phosphatase domain-containing protein</fullName>
    </recommendedName>
</protein>
<proteinExistence type="predicted"/>
<dbReference type="EMBL" id="PIOD01000025">
    <property type="protein sequence ID" value="RDW15350.1"/>
    <property type="molecule type" value="Genomic_DNA"/>
</dbReference>
<dbReference type="InterPro" id="IPR001932">
    <property type="entry name" value="PPM-type_phosphatase-like_dom"/>
</dbReference>
<sequence>MGVNRLVSQYELESYTLKGSREINEDALIVNKSGLVFGVVDGATSVTPYKDVNGNTGGAIASNLLAKHMEEMNDSSSLVEAVLQANRELRQLMVQSGIDISDKTKLWSAAFAIVRVNQTKLEYVQAADSMVFVKYIDGTIRALSHDQVSSFDTLTIKKSLVARDLGLSSDEQFSYCLPTIRDNRKKANTLGGYSVLNGEEAFADFLEYGAINISNVERIYLVTDGLFYPKTINDSHTDFMKMINMIDQEGILNYINTLTSLEELDPNAEVYPRLKKSDDKTGIMIDLRKAGC</sequence>
<accession>A0A3D8PGY8</accession>
<name>A0A3D8PGY8_9BACI</name>
<dbReference type="SUPFAM" id="SSF81606">
    <property type="entry name" value="PP2C-like"/>
    <property type="match status" value="1"/>
</dbReference>
<dbReference type="Pfam" id="PF13672">
    <property type="entry name" value="PP2C_2"/>
    <property type="match status" value="1"/>
</dbReference>
<dbReference type="OrthoDB" id="1755431at2"/>
<gene>
    <name evidence="2" type="ORF">CWR45_16290</name>
</gene>
<evidence type="ECO:0000259" key="1">
    <source>
        <dbReference type="Pfam" id="PF13672"/>
    </source>
</evidence>
<keyword evidence="3" id="KW-1185">Reference proteome</keyword>
<organism evidence="2 3">
    <name type="scientific">Oceanobacillus chungangensis</name>
    <dbReference type="NCBI Taxonomy" id="1229152"/>
    <lineage>
        <taxon>Bacteria</taxon>
        <taxon>Bacillati</taxon>
        <taxon>Bacillota</taxon>
        <taxon>Bacilli</taxon>
        <taxon>Bacillales</taxon>
        <taxon>Bacillaceae</taxon>
        <taxon>Oceanobacillus</taxon>
    </lineage>
</organism>
<evidence type="ECO:0000313" key="3">
    <source>
        <dbReference type="Proteomes" id="UP000256520"/>
    </source>
</evidence>
<dbReference type="Proteomes" id="UP000256520">
    <property type="component" value="Unassembled WGS sequence"/>
</dbReference>